<feature type="region of interest" description="Disordered" evidence="16">
    <location>
        <begin position="1"/>
        <end position="28"/>
    </location>
</feature>
<dbReference type="PANTHER" id="PTHR16308:SF13">
    <property type="entry name" value="PROTEIN LINGERER"/>
    <property type="match status" value="1"/>
</dbReference>
<feature type="compositionally biased region" description="Polar residues" evidence="16">
    <location>
        <begin position="441"/>
        <end position="459"/>
    </location>
</feature>
<keyword evidence="14" id="KW-0234">DNA repair</keyword>
<evidence type="ECO:0000256" key="14">
    <source>
        <dbReference type="ARBA" id="ARBA00023204"/>
    </source>
</evidence>
<evidence type="ECO:0000256" key="4">
    <source>
        <dbReference type="ARBA" id="ARBA00005491"/>
    </source>
</evidence>
<evidence type="ECO:0000256" key="11">
    <source>
        <dbReference type="ARBA" id="ARBA00022843"/>
    </source>
</evidence>
<evidence type="ECO:0000256" key="10">
    <source>
        <dbReference type="ARBA" id="ARBA00022786"/>
    </source>
</evidence>
<feature type="compositionally biased region" description="Basic and acidic residues" evidence="16">
    <location>
        <begin position="68"/>
        <end position="87"/>
    </location>
</feature>
<feature type="compositionally biased region" description="Low complexity" evidence="16">
    <location>
        <begin position="124"/>
        <end position="135"/>
    </location>
</feature>
<sequence length="577" mass="62408">MTSYGSRSALKTRDDNSQSEFKQLKSKHGAKLATLKELFSDWSDEDLLFAIRDADGDLEMTIGRIAEGHAVRWDEVKSKKSSKEQQKPKSTSAPPAATGLRPPKSSHVEDRPKTRGGKTTRGLPTQRPAQQQTTTWAKRSKQPSRSVQTSTTATDSNGSSWANIASAPKSSTAAEGDELGNIGWGTTAAAVSDENDGWNAKPTLDNQEKENTHPPQPPETDASAHEPSHDQSTAPSKTWASLLKSAPKPKPEPEPVKEPAKSGWDEPSKTSGRVDEEEDTTTGWKAKQTDTDGWGDAVPREAENDQNEEQERKEEKEKDVSGWDAPAAAAASAATGATTSTTTTTTAAPSSSDWEPPANGEDTQKEETGGWNATEWGAAPKKLDVPSDSAKQQESETVVTAEKKISRLTQDEPVVMPSSTSALAGVDVKFGSLHLDDHTSPLASDQLSGGVSLQLGDSKQAQQPPPPLPQQQQQQQQQQTYASQPTPYDARGYGRPNELAEQTKPDAYEQPYPSGTPLRDPLSYNPAYLTGQHPGGSDYNGSSMVSMPDYNMYNLEAQRAAMVRPTMTPWLTTHRHL</sequence>
<keyword evidence="12" id="KW-0779">Telomere</keyword>
<dbReference type="GO" id="GO:0003677">
    <property type="term" value="F:DNA binding"/>
    <property type="evidence" value="ECO:0007669"/>
    <property type="project" value="UniProtKB-KW"/>
</dbReference>
<feature type="domain" description="CUE" evidence="17">
    <location>
        <begin position="31"/>
        <end position="68"/>
    </location>
</feature>
<evidence type="ECO:0000256" key="8">
    <source>
        <dbReference type="ARBA" id="ARBA00022553"/>
    </source>
</evidence>
<evidence type="ECO:0000256" key="1">
    <source>
        <dbReference type="ARBA" id="ARBA00004123"/>
    </source>
</evidence>
<evidence type="ECO:0000256" key="7">
    <source>
        <dbReference type="ARBA" id="ARBA00022490"/>
    </source>
</evidence>
<feature type="compositionally biased region" description="Basic and acidic residues" evidence="16">
    <location>
        <begin position="298"/>
        <end position="321"/>
    </location>
</feature>
<dbReference type="OMA" id="KENTHPP"/>
<evidence type="ECO:0000256" key="15">
    <source>
        <dbReference type="ARBA" id="ARBA00023242"/>
    </source>
</evidence>
<name>A0A1X2H0T4_SYNRA</name>
<feature type="compositionally biased region" description="Low complexity" evidence="16">
    <location>
        <begin position="325"/>
        <end position="352"/>
    </location>
</feature>
<dbReference type="AlphaFoldDB" id="A0A1X2H0T4"/>
<proteinExistence type="inferred from homology"/>
<feature type="compositionally biased region" description="Polar residues" evidence="16">
    <location>
        <begin position="389"/>
        <end position="398"/>
    </location>
</feature>
<dbReference type="GO" id="GO:0043130">
    <property type="term" value="F:ubiquitin binding"/>
    <property type="evidence" value="ECO:0007669"/>
    <property type="project" value="InterPro"/>
</dbReference>
<dbReference type="InterPro" id="IPR051833">
    <property type="entry name" value="TC-DDR_regulator"/>
</dbReference>
<dbReference type="GO" id="GO:0005737">
    <property type="term" value="C:cytoplasm"/>
    <property type="evidence" value="ECO:0007669"/>
    <property type="project" value="UniProtKB-SubCell"/>
</dbReference>
<keyword evidence="6" id="KW-0158">Chromosome</keyword>
<keyword evidence="13" id="KW-0238">DNA-binding</keyword>
<comment type="similarity">
    <text evidence="4">Belongs to the DEF1 family.</text>
</comment>
<evidence type="ECO:0000313" key="19">
    <source>
        <dbReference type="Proteomes" id="UP000242180"/>
    </source>
</evidence>
<evidence type="ECO:0000313" key="18">
    <source>
        <dbReference type="EMBL" id="ORY90594.1"/>
    </source>
</evidence>
<dbReference type="GO" id="GO:0006281">
    <property type="term" value="P:DNA repair"/>
    <property type="evidence" value="ECO:0007669"/>
    <property type="project" value="UniProtKB-KW"/>
</dbReference>
<dbReference type="InterPro" id="IPR003892">
    <property type="entry name" value="CUE"/>
</dbReference>
<dbReference type="InParanoid" id="A0A1X2H0T4"/>
<keyword evidence="9" id="KW-0227">DNA damage</keyword>
<dbReference type="EMBL" id="MCGN01000012">
    <property type="protein sequence ID" value="ORY90594.1"/>
    <property type="molecule type" value="Genomic_DNA"/>
</dbReference>
<dbReference type="GO" id="GO:0005634">
    <property type="term" value="C:nucleus"/>
    <property type="evidence" value="ECO:0007669"/>
    <property type="project" value="UniProtKB-SubCell"/>
</dbReference>
<feature type="compositionally biased region" description="Polar residues" evidence="16">
    <location>
        <begin position="230"/>
        <end position="239"/>
    </location>
</feature>
<dbReference type="Pfam" id="PF02845">
    <property type="entry name" value="CUE"/>
    <property type="match status" value="1"/>
</dbReference>
<evidence type="ECO:0000256" key="6">
    <source>
        <dbReference type="ARBA" id="ARBA00022454"/>
    </source>
</evidence>
<dbReference type="CDD" id="cd14368">
    <property type="entry name" value="CUE_DEF1_like"/>
    <property type="match status" value="1"/>
</dbReference>
<dbReference type="Proteomes" id="UP000242180">
    <property type="component" value="Unassembled WGS sequence"/>
</dbReference>
<keyword evidence="15" id="KW-0539">Nucleus</keyword>
<accession>A0A1X2H0T4</accession>
<feature type="region of interest" description="Disordered" evidence="16">
    <location>
        <begin position="434"/>
        <end position="534"/>
    </location>
</feature>
<keyword evidence="10" id="KW-0833">Ubl conjugation pathway</keyword>
<dbReference type="STRING" id="13706.A0A1X2H0T4"/>
<evidence type="ECO:0000256" key="2">
    <source>
        <dbReference type="ARBA" id="ARBA00004496"/>
    </source>
</evidence>
<comment type="subcellular location">
    <subcellularLocation>
        <location evidence="3">Chromosome</location>
        <location evidence="3">Telomere</location>
    </subcellularLocation>
    <subcellularLocation>
        <location evidence="2">Cytoplasm</location>
    </subcellularLocation>
    <subcellularLocation>
        <location evidence="1">Nucleus</location>
    </subcellularLocation>
</comment>
<evidence type="ECO:0000256" key="3">
    <source>
        <dbReference type="ARBA" id="ARBA00004574"/>
    </source>
</evidence>
<evidence type="ECO:0000256" key="9">
    <source>
        <dbReference type="ARBA" id="ARBA00022763"/>
    </source>
</evidence>
<evidence type="ECO:0000256" key="12">
    <source>
        <dbReference type="ARBA" id="ARBA00022895"/>
    </source>
</evidence>
<feature type="compositionally biased region" description="Polar residues" evidence="16">
    <location>
        <begin position="143"/>
        <end position="173"/>
    </location>
</feature>
<dbReference type="PANTHER" id="PTHR16308">
    <property type="entry name" value="UBIQUITIN ASSOCIATED PROTEIN 2-LIKE/LINGERER"/>
    <property type="match status" value="1"/>
</dbReference>
<keyword evidence="7" id="KW-0963">Cytoplasm</keyword>
<feature type="compositionally biased region" description="Low complexity" evidence="16">
    <location>
        <begin position="470"/>
        <end position="488"/>
    </location>
</feature>
<feature type="region of interest" description="Disordered" evidence="16">
    <location>
        <begin position="68"/>
        <end position="417"/>
    </location>
</feature>
<protein>
    <recommendedName>
        <fullName evidence="5">RNA polymerase II degradation factor 1</fullName>
    </recommendedName>
</protein>
<gene>
    <name evidence="18" type="ORF">BCR43DRAFT_116326</name>
</gene>
<organism evidence="18 19">
    <name type="scientific">Syncephalastrum racemosum</name>
    <name type="common">Filamentous fungus</name>
    <dbReference type="NCBI Taxonomy" id="13706"/>
    <lineage>
        <taxon>Eukaryota</taxon>
        <taxon>Fungi</taxon>
        <taxon>Fungi incertae sedis</taxon>
        <taxon>Mucoromycota</taxon>
        <taxon>Mucoromycotina</taxon>
        <taxon>Mucoromycetes</taxon>
        <taxon>Mucorales</taxon>
        <taxon>Syncephalastraceae</taxon>
        <taxon>Syncephalastrum</taxon>
    </lineage>
</organism>
<keyword evidence="11" id="KW-0832">Ubl conjugation</keyword>
<keyword evidence="8" id="KW-0597">Phosphoprotein</keyword>
<evidence type="ECO:0000256" key="16">
    <source>
        <dbReference type="SAM" id="MobiDB-lite"/>
    </source>
</evidence>
<evidence type="ECO:0000259" key="17">
    <source>
        <dbReference type="Pfam" id="PF02845"/>
    </source>
</evidence>
<evidence type="ECO:0000256" key="5">
    <source>
        <dbReference type="ARBA" id="ARBA00020536"/>
    </source>
</evidence>
<dbReference type="InterPro" id="IPR041803">
    <property type="entry name" value="DEF1_CUE"/>
</dbReference>
<feature type="compositionally biased region" description="Basic and acidic residues" evidence="16">
    <location>
        <begin position="249"/>
        <end position="274"/>
    </location>
</feature>
<dbReference type="OrthoDB" id="5396806at2759"/>
<comment type="caution">
    <text evidence="18">The sequence shown here is derived from an EMBL/GenBank/DDBJ whole genome shotgun (WGS) entry which is preliminary data.</text>
</comment>
<dbReference type="GO" id="GO:0000781">
    <property type="term" value="C:chromosome, telomeric region"/>
    <property type="evidence" value="ECO:0007669"/>
    <property type="project" value="UniProtKB-SubCell"/>
</dbReference>
<reference evidence="18 19" key="1">
    <citation type="submission" date="2016-07" db="EMBL/GenBank/DDBJ databases">
        <title>Pervasive Adenine N6-methylation of Active Genes in Fungi.</title>
        <authorList>
            <consortium name="DOE Joint Genome Institute"/>
            <person name="Mondo S.J."/>
            <person name="Dannebaum R.O."/>
            <person name="Kuo R.C."/>
            <person name="Labutti K."/>
            <person name="Haridas S."/>
            <person name="Kuo A."/>
            <person name="Salamov A."/>
            <person name="Ahrendt S.R."/>
            <person name="Lipzen A."/>
            <person name="Sullivan W."/>
            <person name="Andreopoulos W.B."/>
            <person name="Clum A."/>
            <person name="Lindquist E."/>
            <person name="Daum C."/>
            <person name="Ramamoorthy G.K."/>
            <person name="Gryganskyi A."/>
            <person name="Culley D."/>
            <person name="Magnuson J.K."/>
            <person name="James T.Y."/>
            <person name="O'Malley M.A."/>
            <person name="Stajich J.E."/>
            <person name="Spatafora J.W."/>
            <person name="Visel A."/>
            <person name="Grigoriev I.V."/>
        </authorList>
    </citation>
    <scope>NUCLEOTIDE SEQUENCE [LARGE SCALE GENOMIC DNA]</scope>
    <source>
        <strain evidence="18 19">NRRL 2496</strain>
    </source>
</reference>
<evidence type="ECO:0000256" key="13">
    <source>
        <dbReference type="ARBA" id="ARBA00023125"/>
    </source>
</evidence>
<keyword evidence="19" id="KW-1185">Reference proteome</keyword>